<comment type="caution">
    <text evidence="2">The sequence shown here is derived from an EMBL/GenBank/DDBJ whole genome shotgun (WGS) entry which is preliminary data.</text>
</comment>
<organism evidence="2 3">
    <name type="scientific">Tolypocladium paradoxum</name>
    <dbReference type="NCBI Taxonomy" id="94208"/>
    <lineage>
        <taxon>Eukaryota</taxon>
        <taxon>Fungi</taxon>
        <taxon>Dikarya</taxon>
        <taxon>Ascomycota</taxon>
        <taxon>Pezizomycotina</taxon>
        <taxon>Sordariomycetes</taxon>
        <taxon>Hypocreomycetidae</taxon>
        <taxon>Hypocreales</taxon>
        <taxon>Ophiocordycipitaceae</taxon>
        <taxon>Tolypocladium</taxon>
    </lineage>
</organism>
<keyword evidence="3" id="KW-1185">Reference proteome</keyword>
<evidence type="ECO:0000256" key="1">
    <source>
        <dbReference type="SAM" id="MobiDB-lite"/>
    </source>
</evidence>
<feature type="region of interest" description="Disordered" evidence="1">
    <location>
        <begin position="1"/>
        <end position="29"/>
    </location>
</feature>
<reference evidence="2 3" key="1">
    <citation type="submission" date="2018-01" db="EMBL/GenBank/DDBJ databases">
        <title>Harnessing the power of phylogenomics to disentangle the directionality and signatures of interkingdom host jumping in the parasitic fungal genus Tolypocladium.</title>
        <authorList>
            <person name="Quandt C.A."/>
            <person name="Patterson W."/>
            <person name="Spatafora J.W."/>
        </authorList>
    </citation>
    <scope>NUCLEOTIDE SEQUENCE [LARGE SCALE GENOMIC DNA]</scope>
    <source>
        <strain evidence="2 3">NRBC 100945</strain>
    </source>
</reference>
<feature type="compositionally biased region" description="Low complexity" evidence="1">
    <location>
        <begin position="129"/>
        <end position="148"/>
    </location>
</feature>
<evidence type="ECO:0000313" key="2">
    <source>
        <dbReference type="EMBL" id="POR38558.1"/>
    </source>
</evidence>
<feature type="compositionally biased region" description="Polar residues" evidence="1">
    <location>
        <begin position="1"/>
        <end position="11"/>
    </location>
</feature>
<name>A0A2S4L7Z3_9HYPO</name>
<accession>A0A2S4L7Z3</accession>
<dbReference type="Proteomes" id="UP000237481">
    <property type="component" value="Unassembled WGS sequence"/>
</dbReference>
<gene>
    <name evidence="2" type="ORF">TPAR_01256</name>
</gene>
<feature type="compositionally biased region" description="Polar residues" evidence="1">
    <location>
        <begin position="20"/>
        <end position="29"/>
    </location>
</feature>
<dbReference type="AlphaFoldDB" id="A0A2S4L7Z3"/>
<protein>
    <submittedName>
        <fullName evidence="2">Uncharacterized protein</fullName>
    </submittedName>
</protein>
<evidence type="ECO:0000313" key="3">
    <source>
        <dbReference type="Proteomes" id="UP000237481"/>
    </source>
</evidence>
<dbReference type="EMBL" id="PKSG01000128">
    <property type="protein sequence ID" value="POR38558.1"/>
    <property type="molecule type" value="Genomic_DNA"/>
</dbReference>
<proteinExistence type="predicted"/>
<feature type="region of interest" description="Disordered" evidence="1">
    <location>
        <begin position="123"/>
        <end position="171"/>
    </location>
</feature>
<sequence length="171" mass="18094">PDSLAGSSVPETNRDIQGRQPANRSGRTYQQCLASQTRLAMPDAVADIGTQQSCSIIDTYPTYTSLSLQDQPSTLSVFLFSIIRSSGFVSNSTRYTGSMPSTLPSINPGHPASDPRSVCVRQISTSDPQSGGSRQTRRCSSSCCSASRGAREGEGRAPSSRLTTRCPPGDG</sequence>
<feature type="non-terminal residue" evidence="2">
    <location>
        <position position="1"/>
    </location>
</feature>